<comment type="caution">
    <text evidence="1">The sequence shown here is derived from an EMBL/GenBank/DDBJ whole genome shotgun (WGS) entry which is preliminary data.</text>
</comment>
<gene>
    <name evidence="1" type="ORF">IAA17_06070</name>
</gene>
<dbReference type="AlphaFoldDB" id="A0A9D2GI66"/>
<protein>
    <submittedName>
        <fullName evidence="1">DUF3842 family protein</fullName>
    </submittedName>
</protein>
<dbReference type="InterPro" id="IPR024208">
    <property type="entry name" value="DUF3842"/>
</dbReference>
<evidence type="ECO:0000313" key="1">
    <source>
        <dbReference type="EMBL" id="HIZ79337.1"/>
    </source>
</evidence>
<dbReference type="Pfam" id="PF12953">
    <property type="entry name" value="DUF3842"/>
    <property type="match status" value="1"/>
</dbReference>
<accession>A0A9D2GI66</accession>
<dbReference type="Proteomes" id="UP000824101">
    <property type="component" value="Unassembled WGS sequence"/>
</dbReference>
<evidence type="ECO:0000313" key="2">
    <source>
        <dbReference type="Proteomes" id="UP000824101"/>
    </source>
</evidence>
<proteinExistence type="predicted"/>
<sequence length="138" mass="14145">MKIIVIDGQGGKMGKGVVEQLKKAHPGLELIAVGTNSIATSAMLKAGADAGATGENPVVVNSRDADIIIGPIGIVIANSLLGEITPAMAVAVGSSPAQKILIPSSHCHQFVAGCRELPLGTYIREVVERVDALLEQNA</sequence>
<reference evidence="1" key="1">
    <citation type="journal article" date="2021" name="PeerJ">
        <title>Extensive microbial diversity within the chicken gut microbiome revealed by metagenomics and culture.</title>
        <authorList>
            <person name="Gilroy R."/>
            <person name="Ravi A."/>
            <person name="Getino M."/>
            <person name="Pursley I."/>
            <person name="Horton D.L."/>
            <person name="Alikhan N.F."/>
            <person name="Baker D."/>
            <person name="Gharbi K."/>
            <person name="Hall N."/>
            <person name="Watson M."/>
            <person name="Adriaenssens E.M."/>
            <person name="Foster-Nyarko E."/>
            <person name="Jarju S."/>
            <person name="Secka A."/>
            <person name="Antonio M."/>
            <person name="Oren A."/>
            <person name="Chaudhuri R.R."/>
            <person name="La Ragione R."/>
            <person name="Hildebrand F."/>
            <person name="Pallen M.J."/>
        </authorList>
    </citation>
    <scope>NUCLEOTIDE SEQUENCE</scope>
    <source>
        <strain evidence="1">ChiBcec1-1093</strain>
    </source>
</reference>
<organism evidence="1 2">
    <name type="scientific">Candidatus Lachnoclostridium stercorigallinarum</name>
    <dbReference type="NCBI Taxonomy" id="2838634"/>
    <lineage>
        <taxon>Bacteria</taxon>
        <taxon>Bacillati</taxon>
        <taxon>Bacillota</taxon>
        <taxon>Clostridia</taxon>
        <taxon>Lachnospirales</taxon>
        <taxon>Lachnospiraceae</taxon>
    </lineage>
</organism>
<dbReference type="EMBL" id="DXBC01000094">
    <property type="protein sequence ID" value="HIZ79337.1"/>
    <property type="molecule type" value="Genomic_DNA"/>
</dbReference>
<reference evidence="1" key="2">
    <citation type="submission" date="2021-04" db="EMBL/GenBank/DDBJ databases">
        <authorList>
            <person name="Gilroy R."/>
        </authorList>
    </citation>
    <scope>NUCLEOTIDE SEQUENCE</scope>
    <source>
        <strain evidence="1">ChiBcec1-1093</strain>
    </source>
</reference>
<name>A0A9D2GI66_9FIRM</name>